<name>A0AB73TKN9_ENTFC</name>
<dbReference type="Proteomes" id="UP000249070">
    <property type="component" value="Unassembled WGS sequence"/>
</dbReference>
<feature type="non-terminal residue" evidence="1">
    <location>
        <position position="1"/>
    </location>
</feature>
<sequence length="78" mass="8168">LLDINGKVATIDPLFTAVADLSESVSELNHSSKNIVTKVGGIGKTTAKATVAGKVGGTAMKFLKTKNILKRQEENKNG</sequence>
<organism evidence="1 2">
    <name type="scientific">Enterococcus faecium</name>
    <name type="common">Streptococcus faecium</name>
    <dbReference type="NCBI Taxonomy" id="1352"/>
    <lineage>
        <taxon>Bacteria</taxon>
        <taxon>Bacillati</taxon>
        <taxon>Bacillota</taxon>
        <taxon>Bacilli</taxon>
        <taxon>Lactobacillales</taxon>
        <taxon>Enterococcaceae</taxon>
        <taxon>Enterococcus</taxon>
    </lineage>
</organism>
<protein>
    <submittedName>
        <fullName evidence="1">DUF948 domain-containing protein</fullName>
    </submittedName>
</protein>
<comment type="caution">
    <text evidence="1">The sequence shown here is derived from an EMBL/GenBank/DDBJ whole genome shotgun (WGS) entry which is preliminary data.</text>
</comment>
<evidence type="ECO:0000313" key="2">
    <source>
        <dbReference type="Proteomes" id="UP000249070"/>
    </source>
</evidence>
<accession>A0AB73TKN9</accession>
<gene>
    <name evidence="1" type="ORF">DKP91_17500</name>
</gene>
<reference evidence="1 2" key="1">
    <citation type="submission" date="2018-05" db="EMBL/GenBank/DDBJ databases">
        <title>Vancomycin-resistant Enterococcus faecium strain from Chelyabinsk, Russia.</title>
        <authorList>
            <person name="Gostev V."/>
            <person name="Goncharov A."/>
            <person name="Kolodzhieva V."/>
            <person name="Suvorov A."/>
            <person name="Sidorenko S."/>
            <person name="Zueva L."/>
        </authorList>
    </citation>
    <scope>NUCLEOTIDE SEQUENCE [LARGE SCALE GENOMIC DNA]</scope>
    <source>
        <strain evidence="1 2">20</strain>
    </source>
</reference>
<dbReference type="EMBL" id="QHGU01000332">
    <property type="protein sequence ID" value="PZM50968.1"/>
    <property type="molecule type" value="Genomic_DNA"/>
</dbReference>
<evidence type="ECO:0000313" key="1">
    <source>
        <dbReference type="EMBL" id="PZM50968.1"/>
    </source>
</evidence>
<proteinExistence type="predicted"/>
<dbReference type="AlphaFoldDB" id="A0AB73TKN9"/>